<keyword evidence="1" id="KW-0472">Membrane</keyword>
<dbReference type="KEGG" id="tact:SG35_013265"/>
<evidence type="ECO:0000313" key="2">
    <source>
        <dbReference type="EMBL" id="WDE01492.1"/>
    </source>
</evidence>
<dbReference type="AlphaFoldDB" id="A0AAE9YVT3"/>
<keyword evidence="1" id="KW-0812">Transmembrane</keyword>
<keyword evidence="3" id="KW-1185">Reference proteome</keyword>
<organism evidence="2 3">
    <name type="scientific">Thalassomonas actiniarum</name>
    <dbReference type="NCBI Taxonomy" id="485447"/>
    <lineage>
        <taxon>Bacteria</taxon>
        <taxon>Pseudomonadati</taxon>
        <taxon>Pseudomonadota</taxon>
        <taxon>Gammaproteobacteria</taxon>
        <taxon>Alteromonadales</taxon>
        <taxon>Colwelliaceae</taxon>
        <taxon>Thalassomonas</taxon>
    </lineage>
</organism>
<dbReference type="RefSeq" id="WP_274055457.1">
    <property type="nucleotide sequence ID" value="NZ_CP059735.1"/>
</dbReference>
<evidence type="ECO:0000313" key="3">
    <source>
        <dbReference type="Proteomes" id="UP000032568"/>
    </source>
</evidence>
<feature type="transmembrane region" description="Helical" evidence="1">
    <location>
        <begin position="75"/>
        <end position="95"/>
    </location>
</feature>
<gene>
    <name evidence="2" type="ORF">SG35_013265</name>
</gene>
<sequence>MILSIQGQALGKVTHCAPNFPVLAALGYTSNCRGSMNYIEIYRKQASDRKFNFVFVLLFWLPGLLLQYYKPDISFIPINSGILGLAFMGIGYFFILKVVKNSKCPACKQSPGNHWVVKSCKNCGEQLS</sequence>
<proteinExistence type="predicted"/>
<reference evidence="2 3" key="1">
    <citation type="journal article" date="2015" name="Genome Announc.">
        <title>Draft Genome Sequences of Marine Isolates of Thalassomonas viridans and Thalassomonas actiniarum.</title>
        <authorList>
            <person name="Olonade I."/>
            <person name="van Zyl L.J."/>
            <person name="Trindade M."/>
        </authorList>
    </citation>
    <scope>NUCLEOTIDE SEQUENCE [LARGE SCALE GENOMIC DNA]</scope>
    <source>
        <strain evidence="2 3">A5K-106</strain>
    </source>
</reference>
<accession>A0AAE9YVT3</accession>
<name>A0AAE9YVT3_9GAMM</name>
<dbReference type="EMBL" id="CP059735">
    <property type="protein sequence ID" value="WDE01492.1"/>
    <property type="molecule type" value="Genomic_DNA"/>
</dbReference>
<feature type="transmembrane region" description="Helical" evidence="1">
    <location>
        <begin position="51"/>
        <end position="69"/>
    </location>
</feature>
<keyword evidence="1" id="KW-1133">Transmembrane helix</keyword>
<dbReference type="Proteomes" id="UP000032568">
    <property type="component" value="Chromosome"/>
</dbReference>
<protein>
    <submittedName>
        <fullName evidence="2">Uncharacterized protein</fullName>
    </submittedName>
</protein>
<evidence type="ECO:0000256" key="1">
    <source>
        <dbReference type="SAM" id="Phobius"/>
    </source>
</evidence>
<reference evidence="2 3" key="2">
    <citation type="journal article" date="2022" name="Mar. Drugs">
        <title>Bioassay-Guided Fractionation Leads to the Detection of Cholic Acid Generated by the Rare Thalassomonas sp.</title>
        <authorList>
            <person name="Pheiffer F."/>
            <person name="Schneider Y.K."/>
            <person name="Hansen E.H."/>
            <person name="Andersen J.H."/>
            <person name="Isaksson J."/>
            <person name="Busche T."/>
            <person name="R C."/>
            <person name="Kalinowski J."/>
            <person name="Zyl L.V."/>
            <person name="Trindade M."/>
        </authorList>
    </citation>
    <scope>NUCLEOTIDE SEQUENCE [LARGE SCALE GENOMIC DNA]</scope>
    <source>
        <strain evidence="2 3">A5K-106</strain>
    </source>
</reference>